<evidence type="ECO:0000256" key="10">
    <source>
        <dbReference type="ARBA" id="ARBA00023014"/>
    </source>
</evidence>
<feature type="non-terminal residue" evidence="14">
    <location>
        <position position="1"/>
    </location>
</feature>
<gene>
    <name evidence="14" type="ORF">ILUMI_22967</name>
</gene>
<dbReference type="NCBIfam" id="TIGR00604">
    <property type="entry name" value="rad3"/>
    <property type="match status" value="1"/>
</dbReference>
<evidence type="ECO:0000256" key="5">
    <source>
        <dbReference type="ARBA" id="ARBA00022741"/>
    </source>
</evidence>
<dbReference type="PROSITE" id="PS51193">
    <property type="entry name" value="HELICASE_ATP_BIND_2"/>
    <property type="match status" value="1"/>
</dbReference>
<evidence type="ECO:0000259" key="13">
    <source>
        <dbReference type="PROSITE" id="PS51193"/>
    </source>
</evidence>
<keyword evidence="5" id="KW-0547">Nucleotide-binding</keyword>
<sequence>ILICSRTHSQLSQFVGEINKSPFGKDTRAVSLASRQNYCVNPTVSKLKNVALINERCLDMQNKSKKNTKTDSEGKILKRQKGSSCQCPFNKQQNIEELREVSLLAIQDVEDLVTQAKQLNACPYYASRKAAEDAQIVLIPYNTLLHKSTREASGIKLKNNVVIIDEAHNLLEALAQMYSTEINCIQLEEAQQRLRVYKQKYSTRFSAQNLLSINQLLFIISKLINVLNKNIDTKTDEVKSEIYTVESFVLTAEIDNYNMFRLIKFCRDTRIAQKIHAFSNKFPQDIQISDKKPEKPKLTGIQQFLSSIENKKYTNTPHQDENNETKLPLIFGNPFLSFISFMEALTYSYEDGRIIVHKNQDKKQTKLQFLLLNPAEQFKDIVKEARAVIVAGGTMKPISEFRERLFVGAGAESDRIVEFACDHIIPAQNILPLAITKGLNQENLLFNFENRFTMGSSLKHILQEVSKLVKGGIVVFFPSYKYEAWVWQQLQGIKFGRPVFREPQDSASVDSVLDSYASAIRKPNSIGAMLFSVVGKFYLI</sequence>
<keyword evidence="7" id="KW-0347">Helicase</keyword>
<comment type="caution">
    <text evidence="14">The sequence shown here is derived from an EMBL/GenBank/DDBJ whole genome shotgun (WGS) entry which is preliminary data.</text>
</comment>
<dbReference type="GO" id="GO:0003678">
    <property type="term" value="F:DNA helicase activity"/>
    <property type="evidence" value="ECO:0007669"/>
    <property type="project" value="InterPro"/>
</dbReference>
<keyword evidence="11" id="KW-0413">Isomerase</keyword>
<keyword evidence="6" id="KW-0378">Hydrolase</keyword>
<dbReference type="EMBL" id="VTPC01090545">
    <property type="protein sequence ID" value="KAF2883192.1"/>
    <property type="molecule type" value="Genomic_DNA"/>
</dbReference>
<keyword evidence="8" id="KW-0067">ATP-binding</keyword>
<dbReference type="Gene3D" id="3.40.50.300">
    <property type="entry name" value="P-loop containing nucleotide triphosphate hydrolases"/>
    <property type="match status" value="2"/>
</dbReference>
<evidence type="ECO:0000256" key="3">
    <source>
        <dbReference type="ARBA" id="ARBA00008435"/>
    </source>
</evidence>
<evidence type="ECO:0000256" key="11">
    <source>
        <dbReference type="ARBA" id="ARBA00023235"/>
    </source>
</evidence>
<protein>
    <recommendedName>
        <fullName evidence="13">Helicase ATP-binding domain-containing protein</fullName>
    </recommendedName>
</protein>
<dbReference type="InterPro" id="IPR045028">
    <property type="entry name" value="DinG/Rad3-like"/>
</dbReference>
<keyword evidence="10" id="KW-0411">Iron-sulfur</keyword>
<keyword evidence="9" id="KW-0408">Iron</keyword>
<name>A0A8K0CFI9_IGNLU</name>
<keyword evidence="15" id="KW-1185">Reference proteome</keyword>
<organism evidence="14 15">
    <name type="scientific">Ignelater luminosus</name>
    <name type="common">Cucubano</name>
    <name type="synonym">Pyrophorus luminosus</name>
    <dbReference type="NCBI Taxonomy" id="2038154"/>
    <lineage>
        <taxon>Eukaryota</taxon>
        <taxon>Metazoa</taxon>
        <taxon>Ecdysozoa</taxon>
        <taxon>Arthropoda</taxon>
        <taxon>Hexapoda</taxon>
        <taxon>Insecta</taxon>
        <taxon>Pterygota</taxon>
        <taxon>Neoptera</taxon>
        <taxon>Endopterygota</taxon>
        <taxon>Coleoptera</taxon>
        <taxon>Polyphaga</taxon>
        <taxon>Elateriformia</taxon>
        <taxon>Elateroidea</taxon>
        <taxon>Elateridae</taxon>
        <taxon>Agrypninae</taxon>
        <taxon>Pyrophorini</taxon>
        <taxon>Ignelater</taxon>
    </lineage>
</organism>
<dbReference type="GO" id="GO:0006139">
    <property type="term" value="P:nucleobase-containing compound metabolic process"/>
    <property type="evidence" value="ECO:0007669"/>
    <property type="project" value="InterPro"/>
</dbReference>
<evidence type="ECO:0000256" key="7">
    <source>
        <dbReference type="ARBA" id="ARBA00022806"/>
    </source>
</evidence>
<dbReference type="GO" id="GO:0046872">
    <property type="term" value="F:metal ion binding"/>
    <property type="evidence" value="ECO:0007669"/>
    <property type="project" value="UniProtKB-KW"/>
</dbReference>
<dbReference type="Pfam" id="PF13307">
    <property type="entry name" value="Helicase_C_2"/>
    <property type="match status" value="1"/>
</dbReference>
<keyword evidence="4" id="KW-0479">Metal-binding</keyword>
<dbReference type="OrthoDB" id="267079at2759"/>
<dbReference type="InterPro" id="IPR006555">
    <property type="entry name" value="ATP-dep_Helicase_C"/>
</dbReference>
<dbReference type="InterPro" id="IPR006554">
    <property type="entry name" value="Helicase-like_DEXD_c2"/>
</dbReference>
<keyword evidence="12" id="KW-0539">Nucleus</keyword>
<accession>A0A8K0CFI9</accession>
<comment type="similarity">
    <text evidence="3">Belongs to the DEAD box helicase family. DEAH subfamily. DDX11/CHL1 sub-subfamily.</text>
</comment>
<dbReference type="GO" id="GO:0005634">
    <property type="term" value="C:nucleus"/>
    <property type="evidence" value="ECO:0007669"/>
    <property type="project" value="UniProtKB-SubCell"/>
</dbReference>
<dbReference type="InterPro" id="IPR014013">
    <property type="entry name" value="Helic_SF1/SF2_ATP-bd_DinG/Rad3"/>
</dbReference>
<evidence type="ECO:0000256" key="6">
    <source>
        <dbReference type="ARBA" id="ARBA00022801"/>
    </source>
</evidence>
<dbReference type="AlphaFoldDB" id="A0A8K0CFI9"/>
<dbReference type="PANTHER" id="PTHR11472:SF41">
    <property type="entry name" value="ATP-DEPENDENT DNA HELICASE DDX11-RELATED"/>
    <property type="match status" value="1"/>
</dbReference>
<evidence type="ECO:0000256" key="9">
    <source>
        <dbReference type="ARBA" id="ARBA00023004"/>
    </source>
</evidence>
<dbReference type="Pfam" id="PF06733">
    <property type="entry name" value="DEAD_2"/>
    <property type="match status" value="1"/>
</dbReference>
<dbReference type="InterPro" id="IPR027417">
    <property type="entry name" value="P-loop_NTPase"/>
</dbReference>
<reference evidence="14" key="1">
    <citation type="submission" date="2019-08" db="EMBL/GenBank/DDBJ databases">
        <title>The genome of the North American firefly Photinus pyralis.</title>
        <authorList>
            <consortium name="Photinus pyralis genome working group"/>
            <person name="Fallon T.R."/>
            <person name="Sander Lower S.E."/>
            <person name="Weng J.-K."/>
        </authorList>
    </citation>
    <scope>NUCLEOTIDE SEQUENCE</scope>
    <source>
        <strain evidence="14">TRF0915ILg1</strain>
        <tissue evidence="14">Whole body</tissue>
    </source>
</reference>
<evidence type="ECO:0000256" key="1">
    <source>
        <dbReference type="ARBA" id="ARBA00001966"/>
    </source>
</evidence>
<dbReference type="SMART" id="SM00488">
    <property type="entry name" value="DEXDc2"/>
    <property type="match status" value="1"/>
</dbReference>
<dbReference type="GO" id="GO:0034085">
    <property type="term" value="P:establishment of sister chromatid cohesion"/>
    <property type="evidence" value="ECO:0007669"/>
    <property type="project" value="TreeGrafter"/>
</dbReference>
<comment type="cofactor">
    <cofactor evidence="1">
        <name>[4Fe-4S] cluster</name>
        <dbReference type="ChEBI" id="CHEBI:49883"/>
    </cofactor>
</comment>
<dbReference type="GO" id="GO:0016818">
    <property type="term" value="F:hydrolase activity, acting on acid anhydrides, in phosphorus-containing anhydrides"/>
    <property type="evidence" value="ECO:0007669"/>
    <property type="project" value="InterPro"/>
</dbReference>
<dbReference type="InterPro" id="IPR013020">
    <property type="entry name" value="Rad3/Chl1-like"/>
</dbReference>
<evidence type="ECO:0000256" key="8">
    <source>
        <dbReference type="ARBA" id="ARBA00022840"/>
    </source>
</evidence>
<comment type="subcellular location">
    <subcellularLocation>
        <location evidence="2">Nucleus</location>
    </subcellularLocation>
</comment>
<feature type="domain" description="Helicase ATP-binding" evidence="13">
    <location>
        <begin position="1"/>
        <end position="217"/>
    </location>
</feature>
<dbReference type="PANTHER" id="PTHR11472">
    <property type="entry name" value="DNA REPAIR DEAD HELICASE RAD3/XP-D SUBFAMILY MEMBER"/>
    <property type="match status" value="1"/>
</dbReference>
<dbReference type="Proteomes" id="UP000801492">
    <property type="component" value="Unassembled WGS sequence"/>
</dbReference>
<evidence type="ECO:0000256" key="2">
    <source>
        <dbReference type="ARBA" id="ARBA00004123"/>
    </source>
</evidence>
<evidence type="ECO:0000313" key="14">
    <source>
        <dbReference type="EMBL" id="KAF2883192.1"/>
    </source>
</evidence>
<evidence type="ECO:0000256" key="12">
    <source>
        <dbReference type="ARBA" id="ARBA00023242"/>
    </source>
</evidence>
<evidence type="ECO:0000313" key="15">
    <source>
        <dbReference type="Proteomes" id="UP000801492"/>
    </source>
</evidence>
<dbReference type="GO" id="GO:0051536">
    <property type="term" value="F:iron-sulfur cluster binding"/>
    <property type="evidence" value="ECO:0007669"/>
    <property type="project" value="UniProtKB-KW"/>
</dbReference>
<dbReference type="GO" id="GO:0005524">
    <property type="term" value="F:ATP binding"/>
    <property type="evidence" value="ECO:0007669"/>
    <property type="project" value="UniProtKB-KW"/>
</dbReference>
<evidence type="ECO:0000256" key="4">
    <source>
        <dbReference type="ARBA" id="ARBA00022723"/>
    </source>
</evidence>
<dbReference type="InterPro" id="IPR010614">
    <property type="entry name" value="RAD3-like_helicase_DEAD"/>
</dbReference>
<dbReference type="GO" id="GO:0003677">
    <property type="term" value="F:DNA binding"/>
    <property type="evidence" value="ECO:0007669"/>
    <property type="project" value="InterPro"/>
</dbReference>
<proteinExistence type="inferred from homology"/>